<proteinExistence type="predicted"/>
<organism evidence="2">
    <name type="scientific">Rhodococcus hoagii (strain 103S)</name>
    <name type="common">Rhodococcus equi</name>
    <dbReference type="NCBI Taxonomy" id="685727"/>
    <lineage>
        <taxon>Bacteria</taxon>
        <taxon>Bacillati</taxon>
        <taxon>Actinomycetota</taxon>
        <taxon>Actinomycetes</taxon>
        <taxon>Mycobacteriales</taxon>
        <taxon>Nocardiaceae</taxon>
        <taxon>Prescottella</taxon>
    </lineage>
</organism>
<evidence type="ECO:0000313" key="3">
    <source>
        <dbReference type="Proteomes" id="UP000006892"/>
    </source>
</evidence>
<protein>
    <submittedName>
        <fullName evidence="2">Secreted protein</fullName>
    </submittedName>
</protein>
<name>A0A3S5YAE2_RHOH1</name>
<dbReference type="Proteomes" id="UP001154400">
    <property type="component" value="Chromosome"/>
</dbReference>
<dbReference type="KEGG" id="req:REQ_34830"/>
<evidence type="ECO:0000256" key="1">
    <source>
        <dbReference type="SAM" id="MobiDB-lite"/>
    </source>
</evidence>
<sequence>MRPPRGRSAASGPGTGRTRSPPAPSRPSAASPRAGTAAIRRRRYSRRCCRVSPANGADSSIRGRAGDTDSRAGSVMGCSPGTQRWFFRFSAPRGEDASTRILDSNMLSNWYQ</sequence>
<accession>A0A3S5YAE2</accession>
<gene>
    <name evidence="2" type="ordered locus">REQ_34830</name>
</gene>
<dbReference type="AlphaFoldDB" id="A0A3S5YAE2"/>
<reference evidence="2" key="1">
    <citation type="journal article" date="2010" name="PLoS Genet.">
        <title>The genome of a pathogenic rhodococcus: cooptive virulence underpinned by key gene acquisitions.</title>
        <authorList>
            <person name="Letek M."/>
            <person name="Gonzalez P."/>
            <person name="Macarthur I."/>
            <person name="Rodriguez H."/>
            <person name="Freeman T.C."/>
            <person name="Valero-Rello A."/>
            <person name="Blanco M."/>
            <person name="Buckley T."/>
            <person name="Cherevach I."/>
            <person name="Fahey R."/>
            <person name="Hapeshi A."/>
            <person name="Holdstock J."/>
            <person name="Leadon D."/>
            <person name="Navas J."/>
            <person name="Ocampo A."/>
            <person name="Quail M.A."/>
            <person name="Sanders M."/>
            <person name="Scortti M.M."/>
            <person name="Prescott J.F."/>
            <person name="Fogarty U."/>
            <person name="Meijer W.G."/>
            <person name="Parkhill J."/>
            <person name="Bentley S.D."/>
            <person name="Vazquez-Boland J.A."/>
        </authorList>
    </citation>
    <scope>NUCLEOTIDE SEQUENCE [LARGE SCALE GENOMIC DNA]</scope>
    <source>
        <strain evidence="2 3">103S</strain>
    </source>
</reference>
<dbReference type="EMBL" id="FN563149">
    <property type="protein sequence ID" value="CBH49474.1"/>
    <property type="molecule type" value="Genomic_DNA"/>
</dbReference>
<feature type="compositionally biased region" description="Low complexity" evidence="1">
    <location>
        <begin position="16"/>
        <end position="38"/>
    </location>
</feature>
<feature type="compositionally biased region" description="Basic residues" evidence="1">
    <location>
        <begin position="39"/>
        <end position="49"/>
    </location>
</feature>
<evidence type="ECO:0000313" key="2">
    <source>
        <dbReference type="EMBL" id="CBH49474.1"/>
    </source>
</evidence>
<feature type="region of interest" description="Disordered" evidence="1">
    <location>
        <begin position="1"/>
        <end position="77"/>
    </location>
</feature>